<dbReference type="GO" id="GO:0006754">
    <property type="term" value="P:ATP biosynthetic process"/>
    <property type="evidence" value="ECO:0007669"/>
    <property type="project" value="TreeGrafter"/>
</dbReference>
<keyword evidence="2" id="KW-0378">Hydrolase</keyword>
<evidence type="ECO:0000313" key="2">
    <source>
        <dbReference type="EMBL" id="REC76505.1"/>
    </source>
</evidence>
<keyword evidence="3" id="KW-1185">Reference proteome</keyword>
<name>A0A3D9DER6_9FLAO</name>
<dbReference type="AlphaFoldDB" id="A0A3D9DER6"/>
<dbReference type="Pfam" id="PF00293">
    <property type="entry name" value="NUDIX"/>
    <property type="match status" value="1"/>
</dbReference>
<dbReference type="InterPro" id="IPR000086">
    <property type="entry name" value="NUDIX_hydrolase_dom"/>
</dbReference>
<feature type="domain" description="Nudix hydrolase" evidence="1">
    <location>
        <begin position="1"/>
        <end position="149"/>
    </location>
</feature>
<gene>
    <name evidence="2" type="ORF">DRF60_14080</name>
</gene>
<dbReference type="OrthoDB" id="954553at2"/>
<dbReference type="PROSITE" id="PS51462">
    <property type="entry name" value="NUDIX"/>
    <property type="match status" value="1"/>
</dbReference>
<dbReference type="CDD" id="cd04662">
    <property type="entry name" value="NUDIX_Hydrolase"/>
    <property type="match status" value="1"/>
</dbReference>
<dbReference type="GO" id="GO:0006167">
    <property type="term" value="P:AMP biosynthetic process"/>
    <property type="evidence" value="ECO:0007669"/>
    <property type="project" value="TreeGrafter"/>
</dbReference>
<dbReference type="RefSeq" id="WP_116012674.1">
    <property type="nucleotide sequence ID" value="NZ_QNUH01000011.1"/>
</dbReference>
<evidence type="ECO:0000259" key="1">
    <source>
        <dbReference type="PROSITE" id="PS51462"/>
    </source>
</evidence>
<comment type="caution">
    <text evidence="2">The sequence shown here is derived from an EMBL/GenBank/DDBJ whole genome shotgun (WGS) entry which is preliminary data.</text>
</comment>
<dbReference type="SUPFAM" id="SSF55811">
    <property type="entry name" value="Nudix"/>
    <property type="match status" value="1"/>
</dbReference>
<accession>A0A3D9DER6</accession>
<dbReference type="InterPro" id="IPR051325">
    <property type="entry name" value="Nudix_hydrolase_domain"/>
</dbReference>
<dbReference type="PANTHER" id="PTHR21340:SF7">
    <property type="entry name" value="NUDIX HYDROLASE DOMAIN-CONTAINING PROTEIN"/>
    <property type="match status" value="1"/>
</dbReference>
<dbReference type="PANTHER" id="PTHR21340">
    <property type="entry name" value="DIADENOSINE 5,5-P1,P4-TETRAPHOSPHATE PYROPHOSPHOHYDROLASE MUTT"/>
    <property type="match status" value="1"/>
</dbReference>
<evidence type="ECO:0000313" key="3">
    <source>
        <dbReference type="Proteomes" id="UP000257030"/>
    </source>
</evidence>
<dbReference type="GO" id="GO:0004081">
    <property type="term" value="F:bis(5'-nucleosyl)-tetraphosphatase (asymmetrical) activity"/>
    <property type="evidence" value="ECO:0007669"/>
    <property type="project" value="TreeGrafter"/>
</dbReference>
<reference evidence="2 3" key="1">
    <citation type="journal article" date="2010" name="Syst. Appl. Microbiol.">
        <title>Four new species of Chryseobacterium from the rhizosphere of coastal sand dune plants, Chryseobacterium elymi sp. nov., Chryseobacterium hagamense sp. nov., Chryseobacterium lathyri sp. nov. and Chryseobacterium rhizosphaerae sp. nov.</title>
        <authorList>
            <person name="Cho S.H."/>
            <person name="Lee K.S."/>
            <person name="Shin D.S."/>
            <person name="Han J.H."/>
            <person name="Park K.S."/>
            <person name="Lee C.H."/>
            <person name="Park K.H."/>
            <person name="Kim S.B."/>
        </authorList>
    </citation>
    <scope>NUCLEOTIDE SEQUENCE [LARGE SCALE GENOMIC DNA]</scope>
    <source>
        <strain evidence="2 3">KCTC 22547</strain>
    </source>
</reference>
<proteinExistence type="predicted"/>
<dbReference type="Gene3D" id="3.90.79.10">
    <property type="entry name" value="Nucleoside Triphosphate Pyrophosphohydrolase"/>
    <property type="match status" value="1"/>
</dbReference>
<dbReference type="EMBL" id="QNUH01000011">
    <property type="protein sequence ID" value="REC76505.1"/>
    <property type="molecule type" value="Genomic_DNA"/>
</dbReference>
<organism evidence="2 3">
    <name type="scientific">Chryseobacterium elymi</name>
    <dbReference type="NCBI Taxonomy" id="395936"/>
    <lineage>
        <taxon>Bacteria</taxon>
        <taxon>Pseudomonadati</taxon>
        <taxon>Bacteroidota</taxon>
        <taxon>Flavobacteriia</taxon>
        <taxon>Flavobacteriales</taxon>
        <taxon>Weeksellaceae</taxon>
        <taxon>Chryseobacterium group</taxon>
        <taxon>Chryseobacterium</taxon>
    </lineage>
</organism>
<sequence>MKTSAGILLFKREKNSHYYFLVHPGGPFWKNKEAGAWSIPKGEIIPGEDPLERALIEFKEETGQAIQGKFTALSPVKQKGGKTVYAWALESDLETSGLYSNTLQVEWPPRSSKMIEIPEIDQWEWFESEEAQRKINPAQTAFITELEKMLNEVK</sequence>
<dbReference type="Proteomes" id="UP000257030">
    <property type="component" value="Unassembled WGS sequence"/>
</dbReference>
<dbReference type="InterPro" id="IPR015797">
    <property type="entry name" value="NUDIX_hydrolase-like_dom_sf"/>
</dbReference>
<protein>
    <submittedName>
        <fullName evidence="2">NUDIX hydrolase</fullName>
    </submittedName>
</protein>